<dbReference type="Proteomes" id="UP000199026">
    <property type="component" value="Unassembled WGS sequence"/>
</dbReference>
<feature type="binding site" evidence="1">
    <location>
        <position position="59"/>
    </location>
    <ligand>
        <name>substrate</name>
    </ligand>
</feature>
<reference evidence="2 3" key="1">
    <citation type="submission" date="2016-10" db="EMBL/GenBank/DDBJ databases">
        <authorList>
            <person name="de Groot N.N."/>
        </authorList>
    </citation>
    <scope>NUCLEOTIDE SEQUENCE [LARGE SCALE GENOMIC DNA]</scope>
    <source>
        <strain evidence="2 3">DSM 24677</strain>
    </source>
</reference>
<protein>
    <submittedName>
        <fullName evidence="2">Phosphohistidine phosphatase</fullName>
    </submittedName>
</protein>
<dbReference type="Gene3D" id="3.40.50.1240">
    <property type="entry name" value="Phosphoglycerate mutase-like"/>
    <property type="match status" value="1"/>
</dbReference>
<proteinExistence type="predicted"/>
<dbReference type="PANTHER" id="PTHR47623">
    <property type="entry name" value="OS09G0287300 PROTEIN"/>
    <property type="match status" value="1"/>
</dbReference>
<evidence type="ECO:0000313" key="3">
    <source>
        <dbReference type="Proteomes" id="UP000199026"/>
    </source>
</evidence>
<evidence type="ECO:0000256" key="1">
    <source>
        <dbReference type="PIRSR" id="PIRSR613078-2"/>
    </source>
</evidence>
<dbReference type="GeneID" id="78124975"/>
<dbReference type="CDD" id="cd07040">
    <property type="entry name" value="HP"/>
    <property type="match status" value="1"/>
</dbReference>
<dbReference type="RefSeq" id="WP_089891734.1">
    <property type="nucleotide sequence ID" value="NZ_CALLJM010000053.1"/>
</dbReference>
<dbReference type="PANTHER" id="PTHR47623:SF1">
    <property type="entry name" value="OS09G0287300 PROTEIN"/>
    <property type="match status" value="1"/>
</dbReference>
<evidence type="ECO:0000313" key="2">
    <source>
        <dbReference type="EMBL" id="SDY65156.1"/>
    </source>
</evidence>
<sequence>MSLELIVMRHAKSSWSDPCLSDHDRPLNGRGRASAKAIGTWMKEEGYQPDQTLCSTSARTCETLDHLELDTETNYLEPLYHASEDRMLQLLQNRAKGKSVLMLGHNPGAAFFAQAILSKPPKSDAFSLFPTAAVLVVRFDTTNWRDLRFGQGTLAAFIVPRMLLPQT</sequence>
<gene>
    <name evidence="2" type="ORF">SAMN05444486_10315</name>
</gene>
<dbReference type="InterPro" id="IPR029033">
    <property type="entry name" value="His_PPase_superfam"/>
</dbReference>
<organism evidence="2 3">
    <name type="scientific">Lentibacter algarum</name>
    <dbReference type="NCBI Taxonomy" id="576131"/>
    <lineage>
        <taxon>Bacteria</taxon>
        <taxon>Pseudomonadati</taxon>
        <taxon>Pseudomonadota</taxon>
        <taxon>Alphaproteobacteria</taxon>
        <taxon>Rhodobacterales</taxon>
        <taxon>Roseobacteraceae</taxon>
        <taxon>Lentibacter</taxon>
    </lineage>
</organism>
<dbReference type="SUPFAM" id="SSF53254">
    <property type="entry name" value="Phosphoglycerate mutase-like"/>
    <property type="match status" value="1"/>
</dbReference>
<dbReference type="OrthoDB" id="9810154at2"/>
<keyword evidence="3" id="KW-1185">Reference proteome</keyword>
<dbReference type="InterPro" id="IPR013078">
    <property type="entry name" value="His_Pase_superF_clade-1"/>
</dbReference>
<dbReference type="EMBL" id="FNPR01000003">
    <property type="protein sequence ID" value="SDY65156.1"/>
    <property type="molecule type" value="Genomic_DNA"/>
</dbReference>
<accession>A0A1H3LLE1</accession>
<dbReference type="STRING" id="576131.SAMN05444486_10315"/>
<dbReference type="Pfam" id="PF00300">
    <property type="entry name" value="His_Phos_1"/>
    <property type="match status" value="1"/>
</dbReference>
<dbReference type="AlphaFoldDB" id="A0A1H3LLE1"/>
<name>A0A1H3LLE1_9RHOB</name>
<dbReference type="SMART" id="SM00855">
    <property type="entry name" value="PGAM"/>
    <property type="match status" value="1"/>
</dbReference>